<dbReference type="InterPro" id="IPR017441">
    <property type="entry name" value="Protein_kinase_ATP_BS"/>
</dbReference>
<dbReference type="PANTHER" id="PTHR43289:SF6">
    <property type="entry name" value="SERINE_THREONINE-PROTEIN KINASE NEKL-3"/>
    <property type="match status" value="1"/>
</dbReference>
<keyword evidence="5 11" id="KW-0418">Kinase</keyword>
<evidence type="ECO:0000256" key="4">
    <source>
        <dbReference type="ARBA" id="ARBA00022741"/>
    </source>
</evidence>
<evidence type="ECO:0000313" key="11">
    <source>
        <dbReference type="EMBL" id="QIK76048.1"/>
    </source>
</evidence>
<dbReference type="Gene3D" id="1.10.510.10">
    <property type="entry name" value="Transferase(Phosphotransferase) domain 1"/>
    <property type="match status" value="1"/>
</dbReference>
<feature type="transmembrane region" description="Helical" evidence="9">
    <location>
        <begin position="327"/>
        <end position="346"/>
    </location>
</feature>
<evidence type="ECO:0000259" key="10">
    <source>
        <dbReference type="PROSITE" id="PS50011"/>
    </source>
</evidence>
<organism evidence="11 12">
    <name type="scientific">Nocardioides piscis</name>
    <dbReference type="NCBI Taxonomy" id="2714938"/>
    <lineage>
        <taxon>Bacteria</taxon>
        <taxon>Bacillati</taxon>
        <taxon>Actinomycetota</taxon>
        <taxon>Actinomycetes</taxon>
        <taxon>Propionibacteriales</taxon>
        <taxon>Nocardioidaceae</taxon>
        <taxon>Nocardioides</taxon>
    </lineage>
</organism>
<keyword evidence="3" id="KW-0808">Transferase</keyword>
<gene>
    <name evidence="11" type="ORF">G7071_11990</name>
</gene>
<protein>
    <recommendedName>
        <fullName evidence="1">non-specific serine/threonine protein kinase</fullName>
        <ecNumber evidence="1">2.7.11.1</ecNumber>
    </recommendedName>
</protein>
<dbReference type="Pfam" id="PF00069">
    <property type="entry name" value="Pkinase"/>
    <property type="match status" value="1"/>
</dbReference>
<evidence type="ECO:0000256" key="7">
    <source>
        <dbReference type="PROSITE-ProRule" id="PRU10141"/>
    </source>
</evidence>
<dbReference type="EC" id="2.7.11.1" evidence="1"/>
<name>A0A6G7YHD7_9ACTN</name>
<accession>A0A6G7YHD7</accession>
<evidence type="ECO:0000256" key="2">
    <source>
        <dbReference type="ARBA" id="ARBA00022527"/>
    </source>
</evidence>
<reference evidence="11 12" key="1">
    <citation type="submission" date="2020-03" db="EMBL/GenBank/DDBJ databases">
        <title>Nocardioides sp. nov., isolated from fish.</title>
        <authorList>
            <person name="Hyun D.-W."/>
            <person name="Bae J.-W."/>
        </authorList>
    </citation>
    <scope>NUCLEOTIDE SEQUENCE [LARGE SCALE GENOMIC DNA]</scope>
    <source>
        <strain evidence="11 12">HDW12A</strain>
    </source>
</reference>
<dbReference type="AlphaFoldDB" id="A0A6G7YHD7"/>
<evidence type="ECO:0000256" key="6">
    <source>
        <dbReference type="ARBA" id="ARBA00022840"/>
    </source>
</evidence>
<evidence type="ECO:0000313" key="12">
    <source>
        <dbReference type="Proteomes" id="UP000502035"/>
    </source>
</evidence>
<keyword evidence="6 7" id="KW-0067">ATP-binding</keyword>
<feature type="region of interest" description="Disordered" evidence="8">
    <location>
        <begin position="286"/>
        <end position="319"/>
    </location>
</feature>
<dbReference type="InterPro" id="IPR008271">
    <property type="entry name" value="Ser/Thr_kinase_AS"/>
</dbReference>
<feature type="compositionally biased region" description="Low complexity" evidence="8">
    <location>
        <begin position="307"/>
        <end position="319"/>
    </location>
</feature>
<dbReference type="CDD" id="cd14014">
    <property type="entry name" value="STKc_PknB_like"/>
    <property type="match status" value="1"/>
</dbReference>
<dbReference type="PROSITE" id="PS00107">
    <property type="entry name" value="PROTEIN_KINASE_ATP"/>
    <property type="match status" value="1"/>
</dbReference>
<keyword evidence="4 7" id="KW-0547">Nucleotide-binding</keyword>
<dbReference type="SMART" id="SM00220">
    <property type="entry name" value="S_TKc"/>
    <property type="match status" value="1"/>
</dbReference>
<evidence type="ECO:0000256" key="3">
    <source>
        <dbReference type="ARBA" id="ARBA00022679"/>
    </source>
</evidence>
<dbReference type="GO" id="GO:0004674">
    <property type="term" value="F:protein serine/threonine kinase activity"/>
    <property type="evidence" value="ECO:0007669"/>
    <property type="project" value="UniProtKB-KW"/>
</dbReference>
<evidence type="ECO:0000256" key="8">
    <source>
        <dbReference type="SAM" id="MobiDB-lite"/>
    </source>
</evidence>
<dbReference type="InterPro" id="IPR000719">
    <property type="entry name" value="Prot_kinase_dom"/>
</dbReference>
<dbReference type="PANTHER" id="PTHR43289">
    <property type="entry name" value="MITOGEN-ACTIVATED PROTEIN KINASE KINASE KINASE 20-RELATED"/>
    <property type="match status" value="1"/>
</dbReference>
<feature type="compositionally biased region" description="Pro residues" evidence="8">
    <location>
        <begin position="292"/>
        <end position="306"/>
    </location>
</feature>
<dbReference type="GO" id="GO:0005524">
    <property type="term" value="F:ATP binding"/>
    <property type="evidence" value="ECO:0007669"/>
    <property type="project" value="UniProtKB-UniRule"/>
</dbReference>
<dbReference type="RefSeq" id="WP_166319038.1">
    <property type="nucleotide sequence ID" value="NZ_CP049866.1"/>
</dbReference>
<keyword evidence="9" id="KW-0472">Membrane</keyword>
<dbReference type="EMBL" id="CP049866">
    <property type="protein sequence ID" value="QIK76048.1"/>
    <property type="molecule type" value="Genomic_DNA"/>
</dbReference>
<keyword evidence="12" id="KW-1185">Reference proteome</keyword>
<dbReference type="PROSITE" id="PS00108">
    <property type="entry name" value="PROTEIN_KINASE_ST"/>
    <property type="match status" value="1"/>
</dbReference>
<dbReference type="InterPro" id="IPR011009">
    <property type="entry name" value="Kinase-like_dom_sf"/>
</dbReference>
<keyword evidence="9" id="KW-1133">Transmembrane helix</keyword>
<sequence length="488" mass="51531">MIAGRYTVGREIGRGGMGAVHLARDEVLGRDVAIKRIGMLPGATTPDLERAEREARLAAMLNHPHVVSVFDLVADQDQHWLVMEYVEGESLADRIRSNGPIDHADAAGIIWQVADALASAHEAGITHRDVKPSNILLTPTGQAKLTDFGIAKSQADASLTQTGLVTGSPAYLAPEVASGTGAGAPSDVWSLGATLFHMLAGSPPYDVADNLMGGLYKVVHEEPPRLPDAGPFDELLRSTMVRDPEARWSMANVRDRLLEIRDARPGEGTTTTQVMPAVPAAATEVIDEPVGPVRPVPPAQPVPPAEPAESAAPAAVAAGSPERRPRWPWVAALAAAAAVVLVLVLLNSGDKADDDPEQAATEEPSSQSTSESPTQTTSDQPPSPTAASTREEVAEFVTTYLSTVTSDPATTFEMLTPAFQQASGGYGDYSGFWGTIESAQPSNIRVNPKTLTVTYDVTYQTVDGRTLNESNVLQLARSGDGYLIAGEP</sequence>
<feature type="region of interest" description="Disordered" evidence="8">
    <location>
        <begin position="350"/>
        <end position="390"/>
    </location>
</feature>
<evidence type="ECO:0000256" key="5">
    <source>
        <dbReference type="ARBA" id="ARBA00022777"/>
    </source>
</evidence>
<keyword evidence="9" id="KW-0812">Transmembrane</keyword>
<dbReference type="SUPFAM" id="SSF56112">
    <property type="entry name" value="Protein kinase-like (PK-like)"/>
    <property type="match status" value="1"/>
</dbReference>
<feature type="compositionally biased region" description="Low complexity" evidence="8">
    <location>
        <begin position="361"/>
        <end position="388"/>
    </location>
</feature>
<evidence type="ECO:0000256" key="1">
    <source>
        <dbReference type="ARBA" id="ARBA00012513"/>
    </source>
</evidence>
<keyword evidence="2 11" id="KW-0723">Serine/threonine-protein kinase</keyword>
<evidence type="ECO:0000256" key="9">
    <source>
        <dbReference type="SAM" id="Phobius"/>
    </source>
</evidence>
<feature type="domain" description="Protein kinase" evidence="10">
    <location>
        <begin position="6"/>
        <end position="258"/>
    </location>
</feature>
<dbReference type="KEGG" id="npi:G7071_11990"/>
<feature type="binding site" evidence="7">
    <location>
        <position position="35"/>
    </location>
    <ligand>
        <name>ATP</name>
        <dbReference type="ChEBI" id="CHEBI:30616"/>
    </ligand>
</feature>
<dbReference type="PROSITE" id="PS50011">
    <property type="entry name" value="PROTEIN_KINASE_DOM"/>
    <property type="match status" value="1"/>
</dbReference>
<proteinExistence type="predicted"/>
<dbReference type="Gene3D" id="3.30.200.20">
    <property type="entry name" value="Phosphorylase Kinase, domain 1"/>
    <property type="match status" value="1"/>
</dbReference>
<dbReference type="Proteomes" id="UP000502035">
    <property type="component" value="Chromosome"/>
</dbReference>